<sequence>MFDEYGRRLSARQKLTHETLIFFGNFARQNGVIKDQLNIGISGYHRLLAPQHAPAGTVYSLSQ</sequence>
<evidence type="ECO:0000313" key="2">
    <source>
        <dbReference type="Proteomes" id="UP000254718"/>
    </source>
</evidence>
<organism evidence="1 2">
    <name type="scientific">Escherichia coli</name>
    <dbReference type="NCBI Taxonomy" id="562"/>
    <lineage>
        <taxon>Bacteria</taxon>
        <taxon>Pseudomonadati</taxon>
        <taxon>Pseudomonadota</taxon>
        <taxon>Gammaproteobacteria</taxon>
        <taxon>Enterobacterales</taxon>
        <taxon>Enterobacteriaceae</taxon>
        <taxon>Escherichia</taxon>
    </lineage>
</organism>
<reference evidence="1 2" key="1">
    <citation type="submission" date="2018-06" db="EMBL/GenBank/DDBJ databases">
        <authorList>
            <consortium name="Pathogen Informatics"/>
            <person name="Doyle S."/>
        </authorList>
    </citation>
    <scope>NUCLEOTIDE SEQUENCE [LARGE SCALE GENOMIC DNA]</scope>
    <source>
        <strain evidence="1 2">NCTC8333</strain>
    </source>
</reference>
<comment type="caution">
    <text evidence="1">The sequence shown here is derived from an EMBL/GenBank/DDBJ whole genome shotgun (WGS) entry which is preliminary data.</text>
</comment>
<protein>
    <submittedName>
        <fullName evidence="1">Uncharacterized protein</fullName>
    </submittedName>
</protein>
<accession>A0AAX2K8V6</accession>
<dbReference type="EMBL" id="UGFE01000002">
    <property type="protein sequence ID" value="STM23075.1"/>
    <property type="molecule type" value="Genomic_DNA"/>
</dbReference>
<dbReference type="AlphaFoldDB" id="A0AAX2K8V6"/>
<gene>
    <name evidence="1" type="ORF">NCTC8333_01983</name>
</gene>
<proteinExistence type="predicted"/>
<name>A0AAX2K8V6_ECOLX</name>
<dbReference type="Proteomes" id="UP000254718">
    <property type="component" value="Unassembled WGS sequence"/>
</dbReference>
<evidence type="ECO:0000313" key="1">
    <source>
        <dbReference type="EMBL" id="STM23075.1"/>
    </source>
</evidence>